<dbReference type="PANTHER" id="PTHR33099">
    <property type="entry name" value="FE2OG DIOXYGENASE DOMAIN-CONTAINING PROTEIN"/>
    <property type="match status" value="1"/>
</dbReference>
<feature type="region of interest" description="Disordered" evidence="1">
    <location>
        <begin position="1"/>
        <end position="29"/>
    </location>
</feature>
<evidence type="ECO:0000313" key="2">
    <source>
        <dbReference type="EMBL" id="RYP06194.1"/>
    </source>
</evidence>
<feature type="region of interest" description="Disordered" evidence="1">
    <location>
        <begin position="874"/>
        <end position="918"/>
    </location>
</feature>
<sequence length="1024" mass="113963">MGNTDGILPPEAGVSSISPHGTIENTRERECSLRRKLRNGLDSITTKADFVTLLADKADPDIFVEGVGPISLPLSEVQAKKLITKSHQAPFGKGSETIVDTSVRNTWEINPEQFQIRSPQWNGFLDNVLRKVARELGISPPISAELYKMLLYEKGAMFKAHREWLAVKPPSAMSLLENSPGLRRALESWLRDVKTGRRKATPLYYVLSHKYTEANISLQALKATDRVRVQALRAACLELGFDIFLTTLEKTETGTAEEEYGYGRYSRYDDYYDEDEEDSDSDGHHTIDDITETDYYAKGIFDLKGSKVASSISFDEDDIIQEDAFGDEPDEEDYEGYMGNWVRNANMVLSYLQELTLNQGPQATHWYRESAVIIIPSQGTLPFLSRVLRDKIITSCDRDDAAGIVSYYIDKCKATPQKGSLFRELHKILEHLWTTDQSRPSAFALSGDNLKGILKLCILRNEAPLLKLILVNNKQPAPTAFLSWIKAKLSEESNISWDTLQRVTVHSIQSQPTLSQRYEAISALTEATESSERVELLISQAVDTVLNDFGSNQTLSEEDGVSLFNLTLYYRNTDDLKTLVPEAIHKQASQTSFLLGLIKALRQSTKRKQVSEEEAKPIYETLSRLALRYLSLTTATATKKAPFVPGPHWLLPASTIRDRTAAVNYLTPEAMVLFLSSLFEYKLGEHLQMFASRVHTEAKFIKGEYFGSLWMPLFQDLPALLEQHKVPLTAPLWQQAFQSLLRAYLRNFVGKKPPKGDHRSQQVSCLCGDCFVLNRFLADARQTKGRFPMAKRRRQHLHNQLDHHGIDCTHETERRGSPQTLIVTKTTKKWDAAIAQWSERRAQAEIQLEAFDQAKLRLLLADQYDEIRGMRLLEEPPAESGRSAASVATASSSSRGDTSRPAKRSRTALAPVSTNPTPEQLARLDAEIARAAGVVPTTAPTKTATSSSSSAKIPNPRSTATSHMPPPAPPHPSSTTTWRGIGAHGAGPASSPVGSASQHPVARTTVGTGSKRKIVEVIDLTGDD</sequence>
<organism evidence="2 3">
    <name type="scientific">Monosporascus ibericus</name>
    <dbReference type="NCBI Taxonomy" id="155417"/>
    <lineage>
        <taxon>Eukaryota</taxon>
        <taxon>Fungi</taxon>
        <taxon>Dikarya</taxon>
        <taxon>Ascomycota</taxon>
        <taxon>Pezizomycotina</taxon>
        <taxon>Sordariomycetes</taxon>
        <taxon>Xylariomycetidae</taxon>
        <taxon>Xylariales</taxon>
        <taxon>Xylariales incertae sedis</taxon>
        <taxon>Monosporascus</taxon>
    </lineage>
</organism>
<feature type="compositionally biased region" description="Low complexity" evidence="1">
    <location>
        <begin position="986"/>
        <end position="997"/>
    </location>
</feature>
<feature type="compositionally biased region" description="Low complexity" evidence="1">
    <location>
        <begin position="880"/>
        <end position="894"/>
    </location>
</feature>
<dbReference type="PANTHER" id="PTHR33099:SF7">
    <property type="entry name" value="MYND-TYPE DOMAIN-CONTAINING PROTEIN"/>
    <property type="match status" value="1"/>
</dbReference>
<dbReference type="Proteomes" id="UP000293360">
    <property type="component" value="Unassembled WGS sequence"/>
</dbReference>
<keyword evidence="3" id="KW-1185">Reference proteome</keyword>
<dbReference type="AlphaFoldDB" id="A0A4Q4TJL3"/>
<name>A0A4Q4TJL3_9PEZI</name>
<dbReference type="OrthoDB" id="27483at2759"/>
<evidence type="ECO:0000313" key="3">
    <source>
        <dbReference type="Proteomes" id="UP000293360"/>
    </source>
</evidence>
<protein>
    <submittedName>
        <fullName evidence="2">Uncharacterized protein</fullName>
    </submittedName>
</protein>
<feature type="region of interest" description="Disordered" evidence="1">
    <location>
        <begin position="932"/>
        <end position="1012"/>
    </location>
</feature>
<evidence type="ECO:0000256" key="1">
    <source>
        <dbReference type="SAM" id="MobiDB-lite"/>
    </source>
</evidence>
<accession>A0A4Q4TJL3</accession>
<comment type="caution">
    <text evidence="2">The sequence shown here is derived from an EMBL/GenBank/DDBJ whole genome shotgun (WGS) entry which is preliminary data.</text>
</comment>
<gene>
    <name evidence="2" type="ORF">DL764_003286</name>
</gene>
<dbReference type="EMBL" id="QJNU01000139">
    <property type="protein sequence ID" value="RYP06194.1"/>
    <property type="molecule type" value="Genomic_DNA"/>
</dbReference>
<feature type="compositionally biased region" description="Low complexity" evidence="1">
    <location>
        <begin position="932"/>
        <end position="963"/>
    </location>
</feature>
<reference evidence="2 3" key="1">
    <citation type="submission" date="2018-06" db="EMBL/GenBank/DDBJ databases">
        <title>Complete Genomes of Monosporascus.</title>
        <authorList>
            <person name="Robinson A.J."/>
            <person name="Natvig D.O."/>
        </authorList>
    </citation>
    <scope>NUCLEOTIDE SEQUENCE [LARGE SCALE GENOMIC DNA]</scope>
    <source>
        <strain evidence="2 3">CBS 110550</strain>
    </source>
</reference>
<proteinExistence type="predicted"/>